<keyword evidence="2" id="KW-1185">Reference proteome</keyword>
<dbReference type="Proteomes" id="UP001186974">
    <property type="component" value="Unassembled WGS sequence"/>
</dbReference>
<reference evidence="1" key="1">
    <citation type="submission" date="2024-09" db="EMBL/GenBank/DDBJ databases">
        <title>Black Yeasts Isolated from many extreme environments.</title>
        <authorList>
            <person name="Coleine C."/>
            <person name="Stajich J.E."/>
            <person name="Selbmann L."/>
        </authorList>
    </citation>
    <scope>NUCLEOTIDE SEQUENCE</scope>
    <source>
        <strain evidence="1">CCFEE 5737</strain>
    </source>
</reference>
<dbReference type="EMBL" id="JAWDJW010006872">
    <property type="protein sequence ID" value="KAK3063376.1"/>
    <property type="molecule type" value="Genomic_DNA"/>
</dbReference>
<feature type="non-terminal residue" evidence="1">
    <location>
        <position position="1"/>
    </location>
</feature>
<accession>A0ACC3D8Q1</accession>
<protein>
    <submittedName>
        <fullName evidence="1">Uncharacterized protein</fullName>
    </submittedName>
</protein>
<organism evidence="1 2">
    <name type="scientific">Coniosporium uncinatum</name>
    <dbReference type="NCBI Taxonomy" id="93489"/>
    <lineage>
        <taxon>Eukaryota</taxon>
        <taxon>Fungi</taxon>
        <taxon>Dikarya</taxon>
        <taxon>Ascomycota</taxon>
        <taxon>Pezizomycotina</taxon>
        <taxon>Dothideomycetes</taxon>
        <taxon>Dothideomycetes incertae sedis</taxon>
        <taxon>Coniosporium</taxon>
    </lineage>
</organism>
<proteinExistence type="predicted"/>
<comment type="caution">
    <text evidence="1">The sequence shown here is derived from an EMBL/GenBank/DDBJ whole genome shotgun (WGS) entry which is preliminary data.</text>
</comment>
<evidence type="ECO:0000313" key="2">
    <source>
        <dbReference type="Proteomes" id="UP001186974"/>
    </source>
</evidence>
<name>A0ACC3D8Q1_9PEZI</name>
<evidence type="ECO:0000313" key="1">
    <source>
        <dbReference type="EMBL" id="KAK3063376.1"/>
    </source>
</evidence>
<gene>
    <name evidence="1" type="ORF">LTS18_000836</name>
</gene>
<sequence length="281" mass="31067">PDPAYHFMNHPTTAGLYMFMLCYKNGGLAREHIRDALNGDKSGSWEKFNDVATSTPPLGQRSDQDPVRLGLYFPRPEIVPNVHEGTWRYHYSLSDGKLSEVKEGAEDWSLPDSDARAILESQFLSLRLRSQGLVSPQPDPSNSEKELPPQPRRIYLVGGGSLNTAIAKVCGEVIGSAEGVFRLDIGGNACALGAAYKAVWGCERKQGETFEKLVESRWDEAGFVKKVAEGYKKGVWEKYGEALKGFDDMEKRVLEVAGEGREQKGKDDEEGGSAMSKGYRE</sequence>